<protein>
    <recommendedName>
        <fullName evidence="4">Condensin complex subunit 2</fullName>
    </recommendedName>
</protein>
<evidence type="ECO:0000256" key="9">
    <source>
        <dbReference type="ARBA" id="ARBA00023067"/>
    </source>
</evidence>
<feature type="compositionally biased region" description="Low complexity" evidence="11">
    <location>
        <begin position="534"/>
        <end position="544"/>
    </location>
</feature>
<evidence type="ECO:0000256" key="5">
    <source>
        <dbReference type="ARBA" id="ARBA00022454"/>
    </source>
</evidence>
<keyword evidence="8" id="KW-0498">Mitosis</keyword>
<keyword evidence="6" id="KW-0963">Cytoplasm</keyword>
<dbReference type="Pfam" id="PF05786">
    <property type="entry name" value="Cnd2"/>
    <property type="match status" value="2"/>
</dbReference>
<evidence type="ECO:0000313" key="12">
    <source>
        <dbReference type="EMBL" id="KAA0165246.1"/>
    </source>
</evidence>
<comment type="subcellular location">
    <subcellularLocation>
        <location evidence="1">Chromosome</location>
    </subcellularLocation>
    <subcellularLocation>
        <location evidence="2">Cytoplasm</location>
    </subcellularLocation>
</comment>
<dbReference type="PANTHER" id="PTHR13108">
    <property type="entry name" value="CONDENSIN COMPLEX SUBUNIT 2"/>
    <property type="match status" value="1"/>
</dbReference>
<evidence type="ECO:0000256" key="11">
    <source>
        <dbReference type="SAM" id="MobiDB-lite"/>
    </source>
</evidence>
<gene>
    <name evidence="12" type="ORF">FNF28_03527</name>
</gene>
<reference evidence="12 13" key="1">
    <citation type="submission" date="2019-07" db="EMBL/GenBank/DDBJ databases">
        <title>Genomes of Cafeteria roenbergensis.</title>
        <authorList>
            <person name="Fischer M.G."/>
            <person name="Hackl T."/>
            <person name="Roman M."/>
        </authorList>
    </citation>
    <scope>NUCLEOTIDE SEQUENCE [LARGE SCALE GENOMIC DNA]</scope>
    <source>
        <strain evidence="12 13">RCC970-E3</strain>
    </source>
</reference>
<sequence length="623" mass="61166">MSSASRMSSQDVWAIDLGGGMDAVFDDGAQADGSVAEEAFAHDKENAEFLAAASARGPGGQNAPPSLFNFQRASCTLDASVKVYSCRVDDTWSSSFRVLETISARDGAEGGAAAGEGSAASDEDGLSRAKASRRRVGGGSTLASEASLAMPDGSLAPQPDAVFASLSRVFDEGGAGGLLLRWLGVGEGGRLLHEAEAVDTRAAGTEHDADDVAELQGGEPAATAKQLEGGLQRARESEVQGGAELSAVFVAALGGVPLDAGAGGRGRGYDGDDDDDDADGHGGSSAAGGGGGEAEFEEEAPGVCGDIAPLYAQLEEAGAALRASGDDANRGGGAVAGVSDVASLSRLLSRPDIAVSVLVASPGHGAEAGGAAAGGGAVGAGPRAVGWADEPSSWRGNGGGVGGDGGGGGGGGGGVGSDDADGGWFGDGLPEMDGGCADDADGWGSMALPSRAGAVTVSRDGRMIDTGLAGVAGLAQASRTVARMAVGHASSAKRVDVSALKETVWRGIAALPSELTRPRVRASDGPVRARRTRAGAPADGSAAEGEGEGEGGFSPSRDAAGDGGEEEGASFASVVAGVRAEAVGASVPFYFITLLHLANEHGIEVAGRRGLDDLGIVVPATAE</sequence>
<keyword evidence="7" id="KW-0132">Cell division</keyword>
<evidence type="ECO:0000256" key="10">
    <source>
        <dbReference type="ARBA" id="ARBA00023306"/>
    </source>
</evidence>
<dbReference type="PANTHER" id="PTHR13108:SF9">
    <property type="entry name" value="CONDENSIN COMPLEX SUBUNIT 2"/>
    <property type="match status" value="1"/>
</dbReference>
<feature type="region of interest" description="Disordered" evidence="11">
    <location>
        <begin position="517"/>
        <end position="566"/>
    </location>
</feature>
<keyword evidence="5" id="KW-0158">Chromosome</keyword>
<dbReference type="Proteomes" id="UP000324907">
    <property type="component" value="Unassembled WGS sequence"/>
</dbReference>
<evidence type="ECO:0000256" key="8">
    <source>
        <dbReference type="ARBA" id="ARBA00022776"/>
    </source>
</evidence>
<feature type="compositionally biased region" description="Gly residues" evidence="11">
    <location>
        <begin position="366"/>
        <end position="379"/>
    </location>
</feature>
<dbReference type="GO" id="GO:0005737">
    <property type="term" value="C:cytoplasm"/>
    <property type="evidence" value="ECO:0007669"/>
    <property type="project" value="UniProtKB-SubCell"/>
</dbReference>
<proteinExistence type="inferred from homology"/>
<feature type="region of interest" description="Disordered" evidence="11">
    <location>
        <begin position="261"/>
        <end position="299"/>
    </location>
</feature>
<feature type="compositionally biased region" description="Gly residues" evidence="11">
    <location>
        <begin position="396"/>
        <end position="416"/>
    </location>
</feature>
<dbReference type="EMBL" id="VLTL01000048">
    <property type="protein sequence ID" value="KAA0165246.1"/>
    <property type="molecule type" value="Genomic_DNA"/>
</dbReference>
<dbReference type="GO" id="GO:0003682">
    <property type="term" value="F:chromatin binding"/>
    <property type="evidence" value="ECO:0007669"/>
    <property type="project" value="TreeGrafter"/>
</dbReference>
<name>A0A5A8DIM9_CAFRO</name>
<evidence type="ECO:0000256" key="1">
    <source>
        <dbReference type="ARBA" id="ARBA00004286"/>
    </source>
</evidence>
<comment type="caution">
    <text evidence="12">The sequence shown here is derived from an EMBL/GenBank/DDBJ whole genome shotgun (WGS) entry which is preliminary data.</text>
</comment>
<keyword evidence="9" id="KW-0226">DNA condensation</keyword>
<evidence type="ECO:0000256" key="7">
    <source>
        <dbReference type="ARBA" id="ARBA00022618"/>
    </source>
</evidence>
<feature type="region of interest" description="Disordered" evidence="11">
    <location>
        <begin position="107"/>
        <end position="141"/>
    </location>
</feature>
<feature type="region of interest" description="Disordered" evidence="11">
    <location>
        <begin position="365"/>
        <end position="384"/>
    </location>
</feature>
<comment type="similarity">
    <text evidence="3">Belongs to the CND2 (condensin subunit 2) family.</text>
</comment>
<organism evidence="12 13">
    <name type="scientific">Cafeteria roenbergensis</name>
    <name type="common">Marine flagellate</name>
    <dbReference type="NCBI Taxonomy" id="33653"/>
    <lineage>
        <taxon>Eukaryota</taxon>
        <taxon>Sar</taxon>
        <taxon>Stramenopiles</taxon>
        <taxon>Bigyra</taxon>
        <taxon>Opalozoa</taxon>
        <taxon>Bicosoecida</taxon>
        <taxon>Cafeteriaceae</taxon>
        <taxon>Cafeteria</taxon>
    </lineage>
</organism>
<feature type="region of interest" description="Disordered" evidence="11">
    <location>
        <begin position="389"/>
        <end position="427"/>
    </location>
</feature>
<dbReference type="InterPro" id="IPR022816">
    <property type="entry name" value="Condensin_barren_su2"/>
</dbReference>
<dbReference type="GO" id="GO:0051301">
    <property type="term" value="P:cell division"/>
    <property type="evidence" value="ECO:0007669"/>
    <property type="project" value="UniProtKB-KW"/>
</dbReference>
<evidence type="ECO:0000256" key="4">
    <source>
        <dbReference type="ARBA" id="ARBA00016065"/>
    </source>
</evidence>
<evidence type="ECO:0000256" key="3">
    <source>
        <dbReference type="ARBA" id="ARBA00009471"/>
    </source>
</evidence>
<dbReference type="GO" id="GO:0000796">
    <property type="term" value="C:condensin complex"/>
    <property type="evidence" value="ECO:0007669"/>
    <property type="project" value="InterPro"/>
</dbReference>
<evidence type="ECO:0000256" key="2">
    <source>
        <dbReference type="ARBA" id="ARBA00004496"/>
    </source>
</evidence>
<evidence type="ECO:0000256" key="6">
    <source>
        <dbReference type="ARBA" id="ARBA00022490"/>
    </source>
</evidence>
<dbReference type="GO" id="GO:0007076">
    <property type="term" value="P:mitotic chromosome condensation"/>
    <property type="evidence" value="ECO:0007669"/>
    <property type="project" value="InterPro"/>
</dbReference>
<feature type="compositionally biased region" description="Gly residues" evidence="11">
    <location>
        <begin position="281"/>
        <end position="293"/>
    </location>
</feature>
<dbReference type="AlphaFoldDB" id="A0A5A8DIM9"/>
<keyword evidence="10" id="KW-0131">Cell cycle</keyword>
<accession>A0A5A8DIM9</accession>
<evidence type="ECO:0000313" key="13">
    <source>
        <dbReference type="Proteomes" id="UP000324907"/>
    </source>
</evidence>